<protein>
    <submittedName>
        <fullName evidence="4">TIGR01777 family protein</fullName>
    </submittedName>
</protein>
<organism evidence="4 5">
    <name type="scientific">Lysinibacillus composti</name>
    <dbReference type="NCBI Taxonomy" id="720633"/>
    <lineage>
        <taxon>Bacteria</taxon>
        <taxon>Bacillati</taxon>
        <taxon>Bacillota</taxon>
        <taxon>Bacilli</taxon>
        <taxon>Bacillales</taxon>
        <taxon>Bacillaceae</taxon>
        <taxon>Lysinibacillus</taxon>
    </lineage>
</organism>
<accession>A0A3N9USF4</accession>
<dbReference type="RefSeq" id="WP_124764240.1">
    <property type="nucleotide sequence ID" value="NZ_JAFBDY010000006.1"/>
</dbReference>
<dbReference type="Pfam" id="PF08338">
    <property type="entry name" value="DUF1731"/>
    <property type="match status" value="1"/>
</dbReference>
<dbReference type="InterPro" id="IPR013549">
    <property type="entry name" value="DUF1731"/>
</dbReference>
<evidence type="ECO:0000259" key="3">
    <source>
        <dbReference type="Pfam" id="PF08338"/>
    </source>
</evidence>
<name>A0A3N9USF4_9BACI</name>
<comment type="similarity">
    <text evidence="1">Belongs to the NAD(P)-dependent epimerase/dehydratase family. SDR39U1 subfamily.</text>
</comment>
<dbReference type="InterPro" id="IPR001509">
    <property type="entry name" value="Epimerase_deHydtase"/>
</dbReference>
<dbReference type="InterPro" id="IPR036291">
    <property type="entry name" value="NAD(P)-bd_dom_sf"/>
</dbReference>
<dbReference type="SUPFAM" id="SSF51735">
    <property type="entry name" value="NAD(P)-binding Rossmann-fold domains"/>
    <property type="match status" value="1"/>
</dbReference>
<dbReference type="CDD" id="cd05242">
    <property type="entry name" value="SDR_a8"/>
    <property type="match status" value="1"/>
</dbReference>
<proteinExistence type="inferred from homology"/>
<dbReference type="PANTHER" id="PTHR11092">
    <property type="entry name" value="SUGAR NUCLEOTIDE EPIMERASE RELATED"/>
    <property type="match status" value="1"/>
</dbReference>
<sequence>MKIVLAGGSGFIGKKLTDLLITKGHEVVILTRKKLVPMYNETYVTWLKEGAKPEEELDNVDVFINLAGVSINAGRWSHHHQKQIYESRMKATTELLRIIKVLKYKPSTLINASAIGIYPSSLDTTYTEDSQATANDFLGKTVRDWEATAKRAETIGVRTVFMRFGVILGNEGGALPLMTMPYEFFIGGTVGTGKQWVSWVHVTDVVQAILFAIENDHLNGPINVTAPTPIRMRDFGKTVAHVLKRPHWIPVPSFAMKLVLGQKSKLVLEGQRVVPKVLIEEKFDFQFPTLHKALEDLLK</sequence>
<dbReference type="OrthoDB" id="9801773at2"/>
<feature type="domain" description="NAD-dependent epimerase/dehydratase" evidence="2">
    <location>
        <begin position="3"/>
        <end position="217"/>
    </location>
</feature>
<evidence type="ECO:0000256" key="1">
    <source>
        <dbReference type="ARBA" id="ARBA00009353"/>
    </source>
</evidence>
<dbReference type="InterPro" id="IPR010099">
    <property type="entry name" value="SDR39U1"/>
</dbReference>
<comment type="caution">
    <text evidence="4">The sequence shown here is derived from an EMBL/GenBank/DDBJ whole genome shotgun (WGS) entry which is preliminary data.</text>
</comment>
<evidence type="ECO:0000313" key="5">
    <source>
        <dbReference type="Proteomes" id="UP000274033"/>
    </source>
</evidence>
<dbReference type="EMBL" id="RRCT01000007">
    <property type="protein sequence ID" value="RQW74816.1"/>
    <property type="molecule type" value="Genomic_DNA"/>
</dbReference>
<dbReference type="NCBIfam" id="TIGR01777">
    <property type="entry name" value="yfcH"/>
    <property type="match status" value="1"/>
</dbReference>
<evidence type="ECO:0000259" key="2">
    <source>
        <dbReference type="Pfam" id="PF01370"/>
    </source>
</evidence>
<dbReference type="Proteomes" id="UP000274033">
    <property type="component" value="Unassembled WGS sequence"/>
</dbReference>
<reference evidence="4 5" key="1">
    <citation type="journal article" date="2013" name="J. Microbiol.">
        <title>Lysinibacillus chungkukjangi sp. nov., isolated from Chungkukjang, Korean fermented soybean food.</title>
        <authorList>
            <person name="Kim S.J."/>
            <person name="Jang Y.H."/>
            <person name="Hamada M."/>
            <person name="Ahn J.H."/>
            <person name="Weon H.Y."/>
            <person name="Suzuki K."/>
            <person name="Whang K.S."/>
            <person name="Kwon S.W."/>
        </authorList>
    </citation>
    <scope>NUCLEOTIDE SEQUENCE [LARGE SCALE GENOMIC DNA]</scope>
    <source>
        <strain evidence="4 5">MCCC 1A12701</strain>
    </source>
</reference>
<dbReference type="Pfam" id="PF01370">
    <property type="entry name" value="Epimerase"/>
    <property type="match status" value="1"/>
</dbReference>
<keyword evidence="5" id="KW-1185">Reference proteome</keyword>
<evidence type="ECO:0000313" key="4">
    <source>
        <dbReference type="EMBL" id="RQW74816.1"/>
    </source>
</evidence>
<dbReference type="PANTHER" id="PTHR11092:SF0">
    <property type="entry name" value="EPIMERASE FAMILY PROTEIN SDR39U1"/>
    <property type="match status" value="1"/>
</dbReference>
<dbReference type="Gene3D" id="3.40.50.720">
    <property type="entry name" value="NAD(P)-binding Rossmann-like Domain"/>
    <property type="match status" value="1"/>
</dbReference>
<gene>
    <name evidence="4" type="ORF">EBB45_09440</name>
</gene>
<feature type="domain" description="DUF1731" evidence="3">
    <location>
        <begin position="251"/>
        <end position="297"/>
    </location>
</feature>
<dbReference type="AlphaFoldDB" id="A0A3N9USF4"/>